<protein>
    <submittedName>
        <fullName evidence="2">Uncharacterized protein</fullName>
    </submittedName>
</protein>
<dbReference type="AlphaFoldDB" id="A0A4S8ISG2"/>
<keyword evidence="3" id="KW-1185">Reference proteome</keyword>
<reference evidence="2 3" key="1">
    <citation type="journal article" date="2019" name="Nat. Plants">
        <title>Genome sequencing of Musa balbisiana reveals subgenome evolution and function divergence in polyploid bananas.</title>
        <authorList>
            <person name="Yao X."/>
        </authorList>
    </citation>
    <scope>NUCLEOTIDE SEQUENCE [LARGE SCALE GENOMIC DNA]</scope>
    <source>
        <strain evidence="3">cv. DH-PKW</strain>
        <tissue evidence="2">Leaves</tissue>
    </source>
</reference>
<evidence type="ECO:0000313" key="3">
    <source>
        <dbReference type="Proteomes" id="UP000317650"/>
    </source>
</evidence>
<comment type="caution">
    <text evidence="2">The sequence shown here is derived from an EMBL/GenBank/DDBJ whole genome shotgun (WGS) entry which is preliminary data.</text>
</comment>
<dbReference type="EMBL" id="PYDT01000009">
    <property type="protein sequence ID" value="THU51144.1"/>
    <property type="molecule type" value="Genomic_DNA"/>
</dbReference>
<gene>
    <name evidence="2" type="ORF">C4D60_Mb06t27920</name>
</gene>
<sequence>MEKKDGGKDKNRGPTLKTTMSKILKSPSPPSLSSPPSEPLAAEPLDLSKALLVSMGATNPNRRQNWPNQLAFGHTNHGLDPLVADKIIRLVMWEKMVDPTDDNVSHTWIGTAPQEGNKGDEMCSDVSFPQTTASSFDPTHPAEIEAGNGQSSPIPCGSSVLHATPVAMSDAIRGTVLPLQAATSGETTQEHLQNHHLHIANLIIRGVGPSPRPDLCAGARRCRLSLALRRSFLPTRPPVPTRTTVPGRRETSRDAARDPQHPDPQTEPRRPRGHGLNSCPPQYFGARGRARMSRDPQTGPDELPAEGSFLAGAQVVRPLSDGPRADDLPATSERYWRSFDNSDLFPPKGAPSAPSPVSPEAFQALALQVRALTGMVQTIIPLIPRLLHPSATQPLRQREPPARAHMTLPDPPTSPRVRPAPLEDPVMANPSGRPEPESQRTPCEPSYASLFNGSMK</sequence>
<feature type="region of interest" description="Disordered" evidence="1">
    <location>
        <begin position="131"/>
        <end position="155"/>
    </location>
</feature>
<organism evidence="2 3">
    <name type="scientific">Musa balbisiana</name>
    <name type="common">Banana</name>
    <dbReference type="NCBI Taxonomy" id="52838"/>
    <lineage>
        <taxon>Eukaryota</taxon>
        <taxon>Viridiplantae</taxon>
        <taxon>Streptophyta</taxon>
        <taxon>Embryophyta</taxon>
        <taxon>Tracheophyta</taxon>
        <taxon>Spermatophyta</taxon>
        <taxon>Magnoliopsida</taxon>
        <taxon>Liliopsida</taxon>
        <taxon>Zingiberales</taxon>
        <taxon>Musaceae</taxon>
        <taxon>Musa</taxon>
    </lineage>
</organism>
<evidence type="ECO:0000313" key="2">
    <source>
        <dbReference type="EMBL" id="THU51144.1"/>
    </source>
</evidence>
<evidence type="ECO:0000256" key="1">
    <source>
        <dbReference type="SAM" id="MobiDB-lite"/>
    </source>
</evidence>
<feature type="region of interest" description="Disordered" evidence="1">
    <location>
        <begin position="1"/>
        <end position="41"/>
    </location>
</feature>
<feature type="compositionally biased region" description="Pro residues" evidence="1">
    <location>
        <begin position="27"/>
        <end position="38"/>
    </location>
</feature>
<feature type="region of interest" description="Disordered" evidence="1">
    <location>
        <begin position="233"/>
        <end position="305"/>
    </location>
</feature>
<name>A0A4S8ISG2_MUSBA</name>
<feature type="compositionally biased region" description="Basic and acidic residues" evidence="1">
    <location>
        <begin position="1"/>
        <end position="12"/>
    </location>
</feature>
<feature type="region of interest" description="Disordered" evidence="1">
    <location>
        <begin position="394"/>
        <end position="456"/>
    </location>
</feature>
<proteinExistence type="predicted"/>
<accession>A0A4S8ISG2</accession>
<dbReference type="Proteomes" id="UP000317650">
    <property type="component" value="Chromosome 6"/>
</dbReference>
<feature type="compositionally biased region" description="Basic and acidic residues" evidence="1">
    <location>
        <begin position="247"/>
        <end position="270"/>
    </location>
</feature>